<organism evidence="2 3">
    <name type="scientific">Phyllosticta paracitricarpa</name>
    <dbReference type="NCBI Taxonomy" id="2016321"/>
    <lineage>
        <taxon>Eukaryota</taxon>
        <taxon>Fungi</taxon>
        <taxon>Dikarya</taxon>
        <taxon>Ascomycota</taxon>
        <taxon>Pezizomycotina</taxon>
        <taxon>Dothideomycetes</taxon>
        <taxon>Dothideomycetes incertae sedis</taxon>
        <taxon>Botryosphaeriales</taxon>
        <taxon>Phyllostictaceae</taxon>
        <taxon>Phyllosticta</taxon>
    </lineage>
</organism>
<keyword evidence="3" id="KW-1185">Reference proteome</keyword>
<proteinExistence type="predicted"/>
<dbReference type="Proteomes" id="UP001367316">
    <property type="component" value="Unassembled WGS sequence"/>
</dbReference>
<comment type="caution">
    <text evidence="2">The sequence shown here is derived from an EMBL/GenBank/DDBJ whole genome shotgun (WGS) entry which is preliminary data.</text>
</comment>
<reference evidence="2 3" key="1">
    <citation type="submission" date="2024-04" db="EMBL/GenBank/DDBJ databases">
        <title>Phyllosticta paracitricarpa is synonymous to the EU quarantine fungus P. citricarpa based on phylogenomic analyses.</title>
        <authorList>
            <consortium name="Lawrence Berkeley National Laboratory"/>
            <person name="Van ingen-buijs V.A."/>
            <person name="Van westerhoven A.C."/>
            <person name="Haridas S."/>
            <person name="Skiadas P."/>
            <person name="Martin F."/>
            <person name="Groenewald J.Z."/>
            <person name="Crous P.W."/>
            <person name="Seidl M.F."/>
        </authorList>
    </citation>
    <scope>NUCLEOTIDE SEQUENCE [LARGE SCALE GENOMIC DNA]</scope>
    <source>
        <strain evidence="2 3">CBS 141358</strain>
    </source>
</reference>
<accession>A0ABR1MVP2</accession>
<feature type="transmembrane region" description="Helical" evidence="1">
    <location>
        <begin position="90"/>
        <end position="114"/>
    </location>
</feature>
<evidence type="ECO:0008006" key="4">
    <source>
        <dbReference type="Google" id="ProtNLM"/>
    </source>
</evidence>
<name>A0ABR1MVP2_9PEZI</name>
<sequence length="115" mass="11915">MTALVVPVVVVGGAFHGTSSSLVLGSSRGPTVVDLPRRNVHRSVTKPLCTAEFLEESEALFATPVARVLSAAPVARMLAVLPVAMLGSHAAAAFALHVLLEFFASFVVAFAFVLG</sequence>
<keyword evidence="1" id="KW-1133">Transmembrane helix</keyword>
<evidence type="ECO:0000313" key="3">
    <source>
        <dbReference type="Proteomes" id="UP001367316"/>
    </source>
</evidence>
<keyword evidence="1" id="KW-0472">Membrane</keyword>
<keyword evidence="1" id="KW-0812">Transmembrane</keyword>
<dbReference type="EMBL" id="JBBPBF010000040">
    <property type="protein sequence ID" value="KAK7606996.1"/>
    <property type="molecule type" value="Genomic_DNA"/>
</dbReference>
<gene>
    <name evidence="2" type="ORF">JOL62DRAFT_585430</name>
</gene>
<evidence type="ECO:0000313" key="2">
    <source>
        <dbReference type="EMBL" id="KAK7606996.1"/>
    </source>
</evidence>
<protein>
    <recommendedName>
        <fullName evidence="4">Secreted protein</fullName>
    </recommendedName>
</protein>
<evidence type="ECO:0000256" key="1">
    <source>
        <dbReference type="SAM" id="Phobius"/>
    </source>
</evidence>